<dbReference type="Proteomes" id="UP000265120">
    <property type="component" value="Chromosome 20"/>
</dbReference>
<keyword evidence="11" id="KW-1185">Reference proteome</keyword>
<evidence type="ECO:0000256" key="5">
    <source>
        <dbReference type="ARBA" id="ARBA00023179"/>
    </source>
</evidence>
<dbReference type="GO" id="GO:0045214">
    <property type="term" value="P:sarcomere organization"/>
    <property type="evidence" value="ECO:0007669"/>
    <property type="project" value="TreeGrafter"/>
</dbReference>
<dbReference type="FunFam" id="2.60.40.10:FF:000222">
    <property type="entry name" value="Myomesin 1"/>
    <property type="match status" value="1"/>
</dbReference>
<comment type="subcellular location">
    <subcellularLocation>
        <location evidence="1">Cytoplasm</location>
    </subcellularLocation>
</comment>
<dbReference type="FunFam" id="2.60.40.10:FF:000179">
    <property type="entry name" value="Myomesin 2"/>
    <property type="match status" value="1"/>
</dbReference>
<keyword evidence="6" id="KW-0393">Immunoglobulin domain</keyword>
<dbReference type="Ensembl" id="ENSCSET00000021763.1">
    <property type="protein sequence ID" value="ENSCSEP00000021488.1"/>
    <property type="gene ID" value="ENSCSEG00000013554.1"/>
</dbReference>
<dbReference type="FunFam" id="2.60.40.10:FF:000192">
    <property type="entry name" value="Myomesin 1"/>
    <property type="match status" value="1"/>
</dbReference>
<dbReference type="PANTHER" id="PTHR13817:SF16">
    <property type="entry name" value="MYOMESIN-1"/>
    <property type="match status" value="1"/>
</dbReference>
<evidence type="ECO:0000256" key="7">
    <source>
        <dbReference type="SAM" id="MobiDB-lite"/>
    </source>
</evidence>
<evidence type="ECO:0000313" key="10">
    <source>
        <dbReference type="Ensembl" id="ENSCSEP00000021488.1"/>
    </source>
</evidence>
<dbReference type="SMART" id="SM00409">
    <property type="entry name" value="IG"/>
    <property type="match status" value="4"/>
</dbReference>
<evidence type="ECO:0000259" key="8">
    <source>
        <dbReference type="PROSITE" id="PS50835"/>
    </source>
</evidence>
<dbReference type="InterPro" id="IPR007110">
    <property type="entry name" value="Ig-like_dom"/>
</dbReference>
<evidence type="ECO:0000256" key="2">
    <source>
        <dbReference type="ARBA" id="ARBA00022433"/>
    </source>
</evidence>
<feature type="domain" description="Fibronectin type-III" evidence="9">
    <location>
        <begin position="712"/>
        <end position="814"/>
    </location>
</feature>
<dbReference type="InterPro" id="IPR036116">
    <property type="entry name" value="FN3_sf"/>
</dbReference>
<feature type="domain" description="Fibronectin type-III" evidence="9">
    <location>
        <begin position="616"/>
        <end position="711"/>
    </location>
</feature>
<dbReference type="FunFam" id="2.60.40.10:FF:002172">
    <property type="entry name" value="Myomesin 1a (skelemin)"/>
    <property type="match status" value="2"/>
</dbReference>
<feature type="compositionally biased region" description="Low complexity" evidence="7">
    <location>
        <begin position="25"/>
        <end position="44"/>
    </location>
</feature>
<evidence type="ECO:0000256" key="3">
    <source>
        <dbReference type="ARBA" id="ARBA00022490"/>
    </source>
</evidence>
<dbReference type="FunFam" id="2.60.40.10:FF:000197">
    <property type="entry name" value="Myomesin 1"/>
    <property type="match status" value="1"/>
</dbReference>
<dbReference type="GeneTree" id="ENSGT00940000154982"/>
<dbReference type="SMART" id="SM00408">
    <property type="entry name" value="IGc2"/>
    <property type="match status" value="3"/>
</dbReference>
<dbReference type="GO" id="GO:0019900">
    <property type="term" value="F:kinase binding"/>
    <property type="evidence" value="ECO:0007669"/>
    <property type="project" value="TreeGrafter"/>
</dbReference>
<dbReference type="STRING" id="244447.ENSCSEP00000021488"/>
<proteinExistence type="predicted"/>
<dbReference type="Pfam" id="PF07679">
    <property type="entry name" value="I-set"/>
    <property type="match status" value="3"/>
</dbReference>
<dbReference type="Gene3D" id="2.60.40.10">
    <property type="entry name" value="Immunoglobulins"/>
    <property type="match status" value="11"/>
</dbReference>
<dbReference type="InterPro" id="IPR003598">
    <property type="entry name" value="Ig_sub2"/>
</dbReference>
<keyword evidence="4" id="KW-0677">Repeat</keyword>
<evidence type="ECO:0000256" key="1">
    <source>
        <dbReference type="ARBA" id="ARBA00004496"/>
    </source>
</evidence>
<dbReference type="InterPro" id="IPR013783">
    <property type="entry name" value="Ig-like_fold"/>
</dbReference>
<keyword evidence="5" id="KW-0514">Muscle protein</keyword>
<sequence>MSGSIQVVRKQQHQQQHQQQHHLQVKQQQQQQHHYESSCYLSSRSSTEKGQEVVKLSPLPKRAKRTYLAMDKDKEVIGYVIPIFRARQEDVTEEGINYVAMRQLFAREAREAMEVRVEKKTRTVQIRESAERVELSRTIDEWAEFRKKMNPDSLTHPPELIVKPRGMTIWEGNTVKLYCTVAGWPKPRIAWYKNNVLIDAKARPEKYAAESNYNVHSLEIRNCDFLDTAQYRVSALNIKGEVSSVATIVVKRFQDGEEEGPLDPKPRESIYGFCPEYGVTFETSIIDKFEVAFGREGETMSLGCTVIVYPTVKKYQPDVVWYRNSVPLKPSKWVRTHWTGERATLTLVHLNKEDEGLYTLRVNTKSGFDTHSAYVFVRDANVELEGLPVAPLDVRCHDANKDYVVVTWKQPAVEGGSSILGYFIDRCEVGTHHWAQCNDTPVKYARFPVTGLVEGRSYVFRVRAVNRVGVSRASRVSDTVVAMDPSDRAPGPLAPWTGMIKFTEEDPTVGIVPGEPSDVVVTEATKSYVVLAWKPPIQRGHEGVMYYIEKCISGTDSWQRVNTGMPVKSPRFALFDLAEGKSYSFRVRCCNSAGVGEASVSTGEIIVGDKLDLPSAPSSPVAIRNTATSVVVIWGASKEATNLVGYYTECSVVGTDVWMPCNNKPVKQTRFVCHGLTSGEKYVFRVKAINAAGYSQNSSDSDAVVVQAAISVPGKPTGVTLLEAVRDYMVVGWTEPATDGGGAIRGYFVDYRTVKGNVVGKWHELNHQALTTTSYKVNINLKENVFYEFQVRAMNMAGVSKASVPSAPLECKEYTITVPGVPVGLRVQEVRDSSAVVLWDPPAFNGRTPVNGYYLDVKEASAGDEGWKAVHEKVNRNKYIKVTGLNGGTSYVFRARAQNLAGVGKASAVLGPVLAQTRPGTKEIYVDVDDDGIISMIFECSEMSEGSEFIWSKNYQAITDTSRLTIVQEKGRTRAIFNSPSLDDLGTYSCVRRGLNFIYILYINYIFLNALKHHDHKFPVIPFASQMAMELLEKGRVRFWTQVEKWTPACEVEYVFNDVIITQGKKYTMNFDKSTGIIEMFMDSLEVTDEGTFTFNLVDGKAKGTTSLVLIGDEFRALQKKSEFERAEWVRKQGPHFVEYLDFAVTQECDVLLKCKVRNVTNSGHLSSHREASHGKHDGDLTFNIGKISKSDVGIYEVYLSDDRGKDKSVFNLTDAGYQTVMNELFRVIANSSTEIKVLSTEHGIVLYSSVTYCHEELRVNWLHKDAKMAASERVKSGVTGDRLWLNINEPTEKDKGKYTMDIFDGKDGVKRVFELCGQAWDEAFEEFQRLNTIFLLKLKLLLFISLKSLNLTGNVWGDPLPEVSWTKNEKELVTDERYKLKFEHGKFASITISAVTRADSGKYALLVKNKYGTEAGEFTVSVYNPEDEENKEDKKD</sequence>
<dbReference type="InterPro" id="IPR013098">
    <property type="entry name" value="Ig_I-set"/>
</dbReference>
<dbReference type="InParanoid" id="A0A3P8W1S4"/>
<organism evidence="10 11">
    <name type="scientific">Cynoglossus semilaevis</name>
    <name type="common">Tongue sole</name>
    <dbReference type="NCBI Taxonomy" id="244447"/>
    <lineage>
        <taxon>Eukaryota</taxon>
        <taxon>Metazoa</taxon>
        <taxon>Chordata</taxon>
        <taxon>Craniata</taxon>
        <taxon>Vertebrata</taxon>
        <taxon>Euteleostomi</taxon>
        <taxon>Actinopterygii</taxon>
        <taxon>Neopterygii</taxon>
        <taxon>Teleostei</taxon>
        <taxon>Neoteleostei</taxon>
        <taxon>Acanthomorphata</taxon>
        <taxon>Carangaria</taxon>
        <taxon>Pleuronectiformes</taxon>
        <taxon>Pleuronectoidei</taxon>
        <taxon>Cynoglossidae</taxon>
        <taxon>Cynoglossinae</taxon>
        <taxon>Cynoglossus</taxon>
    </lineage>
</organism>
<dbReference type="CDD" id="cd00096">
    <property type="entry name" value="Ig"/>
    <property type="match status" value="1"/>
</dbReference>
<evidence type="ECO:0000259" key="9">
    <source>
        <dbReference type="PROSITE" id="PS50853"/>
    </source>
</evidence>
<dbReference type="SUPFAM" id="SSF48726">
    <property type="entry name" value="Immunoglobulin"/>
    <property type="match status" value="4"/>
</dbReference>
<dbReference type="InterPro" id="IPR036179">
    <property type="entry name" value="Ig-like_dom_sf"/>
</dbReference>
<name>A0A3P8W1S4_CYNSE</name>
<feature type="domain" description="Fibronectin type-III" evidence="9">
    <location>
        <begin position="821"/>
        <end position="920"/>
    </location>
</feature>
<feature type="domain" description="Ig-like" evidence="8">
    <location>
        <begin position="158"/>
        <end position="249"/>
    </location>
</feature>
<feature type="region of interest" description="Disordered" evidence="7">
    <location>
        <begin position="1"/>
        <end position="44"/>
    </location>
</feature>
<dbReference type="CDD" id="cd00063">
    <property type="entry name" value="FN3"/>
    <property type="match status" value="5"/>
</dbReference>
<evidence type="ECO:0000313" key="11">
    <source>
        <dbReference type="Proteomes" id="UP000265120"/>
    </source>
</evidence>
<dbReference type="GO" id="GO:0032982">
    <property type="term" value="C:myosin filament"/>
    <property type="evidence" value="ECO:0007669"/>
    <property type="project" value="UniProtKB-KW"/>
</dbReference>
<evidence type="ECO:0000256" key="4">
    <source>
        <dbReference type="ARBA" id="ARBA00022737"/>
    </source>
</evidence>
<feature type="domain" description="Fibronectin type-III" evidence="9">
    <location>
        <begin position="515"/>
        <end position="610"/>
    </location>
</feature>
<dbReference type="InterPro" id="IPR050964">
    <property type="entry name" value="Striated_Muscle_Regulatory"/>
</dbReference>
<reference evidence="10" key="3">
    <citation type="submission" date="2025-09" db="UniProtKB">
        <authorList>
            <consortium name="Ensembl"/>
        </authorList>
    </citation>
    <scope>IDENTIFICATION</scope>
</reference>
<reference evidence="10 11" key="1">
    <citation type="journal article" date="2014" name="Nat. Genet.">
        <title>Whole-genome sequence of a flatfish provides insights into ZW sex chromosome evolution and adaptation to a benthic lifestyle.</title>
        <authorList>
            <person name="Chen S."/>
            <person name="Zhang G."/>
            <person name="Shao C."/>
            <person name="Huang Q."/>
            <person name="Liu G."/>
            <person name="Zhang P."/>
            <person name="Song W."/>
            <person name="An N."/>
            <person name="Chalopin D."/>
            <person name="Volff J.N."/>
            <person name="Hong Y."/>
            <person name="Li Q."/>
            <person name="Sha Z."/>
            <person name="Zhou H."/>
            <person name="Xie M."/>
            <person name="Yu Q."/>
            <person name="Liu Y."/>
            <person name="Xiang H."/>
            <person name="Wang N."/>
            <person name="Wu K."/>
            <person name="Yang C."/>
            <person name="Zhou Q."/>
            <person name="Liao X."/>
            <person name="Yang L."/>
            <person name="Hu Q."/>
            <person name="Zhang J."/>
            <person name="Meng L."/>
            <person name="Jin L."/>
            <person name="Tian Y."/>
            <person name="Lian J."/>
            <person name="Yang J."/>
            <person name="Miao G."/>
            <person name="Liu S."/>
            <person name="Liang Z."/>
            <person name="Yan F."/>
            <person name="Li Y."/>
            <person name="Sun B."/>
            <person name="Zhang H."/>
            <person name="Zhang J."/>
            <person name="Zhu Y."/>
            <person name="Du M."/>
            <person name="Zhao Y."/>
            <person name="Schartl M."/>
            <person name="Tang Q."/>
            <person name="Wang J."/>
        </authorList>
    </citation>
    <scope>NUCLEOTIDE SEQUENCE</scope>
</reference>
<dbReference type="PANTHER" id="PTHR13817">
    <property type="entry name" value="TITIN"/>
    <property type="match status" value="1"/>
</dbReference>
<dbReference type="PRINTS" id="PR00014">
    <property type="entry name" value="FNTYPEIII"/>
</dbReference>
<dbReference type="GO" id="GO:0031430">
    <property type="term" value="C:M band"/>
    <property type="evidence" value="ECO:0007669"/>
    <property type="project" value="TreeGrafter"/>
</dbReference>
<dbReference type="SMART" id="SM00060">
    <property type="entry name" value="FN3"/>
    <property type="match status" value="5"/>
</dbReference>
<feature type="domain" description="Ig-like" evidence="8">
    <location>
        <begin position="275"/>
        <end position="376"/>
    </location>
</feature>
<dbReference type="FunFam" id="2.60.40.10:FF:000031">
    <property type="entry name" value="Myosin-binding protein C, slow type"/>
    <property type="match status" value="1"/>
</dbReference>
<dbReference type="GO" id="GO:0005198">
    <property type="term" value="F:structural molecule activity"/>
    <property type="evidence" value="ECO:0007669"/>
    <property type="project" value="UniProtKB-ARBA"/>
</dbReference>
<evidence type="ECO:0000256" key="6">
    <source>
        <dbReference type="ARBA" id="ARBA00023319"/>
    </source>
</evidence>
<dbReference type="PROSITE" id="PS50853">
    <property type="entry name" value="FN3"/>
    <property type="match status" value="5"/>
</dbReference>
<dbReference type="Pfam" id="PF00041">
    <property type="entry name" value="fn3"/>
    <property type="match status" value="5"/>
</dbReference>
<dbReference type="FunFam" id="2.60.40.10:FF:000134">
    <property type="entry name" value="Myomesin 1"/>
    <property type="match status" value="1"/>
</dbReference>
<protein>
    <submittedName>
        <fullName evidence="10">Myomesin 1a (skelemin)</fullName>
    </submittedName>
</protein>
<dbReference type="FunFam" id="2.60.40.10:FF:000233">
    <property type="entry name" value="Myomesin 1"/>
    <property type="match status" value="1"/>
</dbReference>
<dbReference type="SUPFAM" id="SSF49265">
    <property type="entry name" value="Fibronectin type III"/>
    <property type="match status" value="3"/>
</dbReference>
<keyword evidence="2" id="KW-0787">Thick filament</keyword>
<keyword evidence="3" id="KW-0963">Cytoplasm</keyword>
<accession>A0A3P8W1S4</accession>
<feature type="domain" description="Fibronectin type-III" evidence="9">
    <location>
        <begin position="390"/>
        <end position="485"/>
    </location>
</feature>
<dbReference type="FunFam" id="2.60.40.10:FF:000029">
    <property type="entry name" value="Myomesin 1"/>
    <property type="match status" value="1"/>
</dbReference>
<dbReference type="PROSITE" id="PS50835">
    <property type="entry name" value="IG_LIKE"/>
    <property type="match status" value="2"/>
</dbReference>
<dbReference type="FunFam" id="2.60.40.10:FF:000069">
    <property type="entry name" value="Alpha-protein kinase 3"/>
    <property type="match status" value="1"/>
</dbReference>
<dbReference type="InterPro" id="IPR003599">
    <property type="entry name" value="Ig_sub"/>
</dbReference>
<dbReference type="InterPro" id="IPR003961">
    <property type="entry name" value="FN3_dom"/>
</dbReference>
<reference evidence="10" key="2">
    <citation type="submission" date="2025-08" db="UniProtKB">
        <authorList>
            <consortium name="Ensembl"/>
        </authorList>
    </citation>
    <scope>IDENTIFICATION</scope>
</reference>